<dbReference type="AlphaFoldDB" id="A0AAE0ZRA2"/>
<organism evidence="1 2">
    <name type="scientific">Elysia crispata</name>
    <name type="common">lettuce slug</name>
    <dbReference type="NCBI Taxonomy" id="231223"/>
    <lineage>
        <taxon>Eukaryota</taxon>
        <taxon>Metazoa</taxon>
        <taxon>Spiralia</taxon>
        <taxon>Lophotrochozoa</taxon>
        <taxon>Mollusca</taxon>
        <taxon>Gastropoda</taxon>
        <taxon>Heterobranchia</taxon>
        <taxon>Euthyneura</taxon>
        <taxon>Panpulmonata</taxon>
        <taxon>Sacoglossa</taxon>
        <taxon>Placobranchoidea</taxon>
        <taxon>Plakobranchidae</taxon>
        <taxon>Elysia</taxon>
    </lineage>
</organism>
<dbReference type="EMBL" id="JAWDGP010003469">
    <property type="protein sequence ID" value="KAK3774079.1"/>
    <property type="molecule type" value="Genomic_DNA"/>
</dbReference>
<keyword evidence="2" id="KW-1185">Reference proteome</keyword>
<gene>
    <name evidence="1" type="ORF">RRG08_030161</name>
</gene>
<accession>A0AAE0ZRA2</accession>
<sequence length="207" mass="23481">MKKDDEVSSHRRFEIFSSRAKVAVGKLGDVLFAVDSALGHGVNFPYPHPSKSCRPGINTRGSDSCRASSSVLCYNPDRNHDKTDIDLAREKGKQHEGKCEKHARAMSLNKALAKKQQCPDKMKMTHARSKERRMKQLSALGARRHFFRNPRRMRALRPGEELGDAADLMGPGFAYLVDCKLGLVAYSPDQCRHRRLLDSSRREARFW</sequence>
<reference evidence="1" key="1">
    <citation type="journal article" date="2023" name="G3 (Bethesda)">
        <title>A reference genome for the long-term kleptoplast-retaining sea slug Elysia crispata morphotype clarki.</title>
        <authorList>
            <person name="Eastman K.E."/>
            <person name="Pendleton A.L."/>
            <person name="Shaikh M.A."/>
            <person name="Suttiyut T."/>
            <person name="Ogas R."/>
            <person name="Tomko P."/>
            <person name="Gavelis G."/>
            <person name="Widhalm J.R."/>
            <person name="Wisecaver J.H."/>
        </authorList>
    </citation>
    <scope>NUCLEOTIDE SEQUENCE</scope>
    <source>
        <strain evidence="1">ECLA1</strain>
    </source>
</reference>
<name>A0AAE0ZRA2_9GAST</name>
<proteinExistence type="predicted"/>
<protein>
    <submittedName>
        <fullName evidence="1">Uncharacterized protein</fullName>
    </submittedName>
</protein>
<comment type="caution">
    <text evidence="1">The sequence shown here is derived from an EMBL/GenBank/DDBJ whole genome shotgun (WGS) entry which is preliminary data.</text>
</comment>
<dbReference type="Proteomes" id="UP001283361">
    <property type="component" value="Unassembled WGS sequence"/>
</dbReference>
<evidence type="ECO:0000313" key="1">
    <source>
        <dbReference type="EMBL" id="KAK3774079.1"/>
    </source>
</evidence>
<evidence type="ECO:0000313" key="2">
    <source>
        <dbReference type="Proteomes" id="UP001283361"/>
    </source>
</evidence>